<organism evidence="2 3">
    <name type="scientific">Pinctada imbricata</name>
    <name type="common">Atlantic pearl-oyster</name>
    <name type="synonym">Pinctada martensii</name>
    <dbReference type="NCBI Taxonomy" id="66713"/>
    <lineage>
        <taxon>Eukaryota</taxon>
        <taxon>Metazoa</taxon>
        <taxon>Spiralia</taxon>
        <taxon>Lophotrochozoa</taxon>
        <taxon>Mollusca</taxon>
        <taxon>Bivalvia</taxon>
        <taxon>Autobranchia</taxon>
        <taxon>Pteriomorphia</taxon>
        <taxon>Pterioida</taxon>
        <taxon>Pterioidea</taxon>
        <taxon>Pteriidae</taxon>
        <taxon>Pinctada</taxon>
    </lineage>
</organism>
<dbReference type="InterPro" id="IPR027417">
    <property type="entry name" value="P-loop_NTPase"/>
</dbReference>
<reference evidence="2" key="1">
    <citation type="submission" date="2019-08" db="EMBL/GenBank/DDBJ databases">
        <title>The improved chromosome-level genome for the pearl oyster Pinctada fucata martensii using PacBio sequencing and Hi-C.</title>
        <authorList>
            <person name="Zheng Z."/>
        </authorList>
    </citation>
    <scope>NUCLEOTIDE SEQUENCE</scope>
    <source>
        <strain evidence="2">ZZ-2019</strain>
        <tissue evidence="2">Adductor muscle</tissue>
    </source>
</reference>
<evidence type="ECO:0000313" key="3">
    <source>
        <dbReference type="Proteomes" id="UP001186944"/>
    </source>
</evidence>
<name>A0AA88Y756_PINIB</name>
<comment type="caution">
    <text evidence="2">The sequence shown here is derived from an EMBL/GenBank/DDBJ whole genome shotgun (WGS) entry which is preliminary data.</text>
</comment>
<dbReference type="InterPro" id="IPR038727">
    <property type="entry name" value="NadR/Ttd14_AAA_dom"/>
</dbReference>
<evidence type="ECO:0000313" key="2">
    <source>
        <dbReference type="EMBL" id="KAK3090691.1"/>
    </source>
</evidence>
<dbReference type="AlphaFoldDB" id="A0AA88Y756"/>
<gene>
    <name evidence="2" type="ORF">FSP39_013763</name>
</gene>
<accession>A0AA88Y756</accession>
<keyword evidence="3" id="KW-1185">Reference proteome</keyword>
<sequence>MEIKKIYISGAHSTGKTTLINDLKPYVNHLSFEEEIARDIIKQYKWERNDFLPSEKPRNFEKLNTEILRAQISLANNYEESQRDFLCDRCMDPLAYAKVYLDDESVQRMLGIPGINEWFQKLKSALIFLVEPQQECIKDDSVRLVSTLSDLKYFTEVLKDIMKEEDVPFVCIPMLDRMERVKFVLDVIEKHYPNTVLSV</sequence>
<dbReference type="EMBL" id="VSWD01000010">
    <property type="protein sequence ID" value="KAK3090691.1"/>
    <property type="molecule type" value="Genomic_DNA"/>
</dbReference>
<proteinExistence type="predicted"/>
<protein>
    <recommendedName>
        <fullName evidence="1">NadR/Ttd14 AAA domain-containing protein</fullName>
    </recommendedName>
</protein>
<dbReference type="Pfam" id="PF13521">
    <property type="entry name" value="AAA_28"/>
    <property type="match status" value="1"/>
</dbReference>
<dbReference type="Proteomes" id="UP001186944">
    <property type="component" value="Unassembled WGS sequence"/>
</dbReference>
<dbReference type="SUPFAM" id="SSF52540">
    <property type="entry name" value="P-loop containing nucleoside triphosphate hydrolases"/>
    <property type="match status" value="1"/>
</dbReference>
<dbReference type="Gene3D" id="3.40.50.300">
    <property type="entry name" value="P-loop containing nucleotide triphosphate hydrolases"/>
    <property type="match status" value="1"/>
</dbReference>
<evidence type="ECO:0000259" key="1">
    <source>
        <dbReference type="Pfam" id="PF13521"/>
    </source>
</evidence>
<feature type="domain" description="NadR/Ttd14 AAA" evidence="1">
    <location>
        <begin position="5"/>
        <end position="179"/>
    </location>
</feature>